<dbReference type="Gene3D" id="3.40.50.300">
    <property type="entry name" value="P-loop containing nucleotide triphosphate hydrolases"/>
    <property type="match status" value="1"/>
</dbReference>
<evidence type="ECO:0000256" key="1">
    <source>
        <dbReference type="ARBA" id="ARBA00004651"/>
    </source>
</evidence>
<dbReference type="GO" id="GO:0005524">
    <property type="term" value="F:ATP binding"/>
    <property type="evidence" value="ECO:0007669"/>
    <property type="project" value="UniProtKB-KW"/>
</dbReference>
<dbReference type="PROSITE" id="PS50893">
    <property type="entry name" value="ABC_TRANSPORTER_2"/>
    <property type="match status" value="1"/>
</dbReference>
<evidence type="ECO:0000313" key="12">
    <source>
        <dbReference type="Proteomes" id="UP001055247"/>
    </source>
</evidence>
<dbReference type="GO" id="GO:0140359">
    <property type="term" value="F:ABC-type transporter activity"/>
    <property type="evidence" value="ECO:0007669"/>
    <property type="project" value="InterPro"/>
</dbReference>
<keyword evidence="3" id="KW-0547">Nucleotide-binding</keyword>
<feature type="region of interest" description="Disordered" evidence="7">
    <location>
        <begin position="539"/>
        <end position="567"/>
    </location>
</feature>
<dbReference type="NCBIfam" id="TIGR01842">
    <property type="entry name" value="type_I_sec_PrtD"/>
    <property type="match status" value="1"/>
</dbReference>
<proteinExistence type="predicted"/>
<keyword evidence="4 11" id="KW-0067">ATP-binding</keyword>
<feature type="compositionally biased region" description="Low complexity" evidence="7">
    <location>
        <begin position="539"/>
        <end position="561"/>
    </location>
</feature>
<reference evidence="11" key="2">
    <citation type="submission" date="2021-08" db="EMBL/GenBank/DDBJ databases">
        <authorList>
            <person name="Tani A."/>
            <person name="Ola A."/>
            <person name="Ogura Y."/>
            <person name="Katsura K."/>
            <person name="Hayashi T."/>
        </authorList>
    </citation>
    <scope>NUCLEOTIDE SEQUENCE</scope>
    <source>
        <strain evidence="11">DSM 16372</strain>
    </source>
</reference>
<keyword evidence="2 8" id="KW-0812">Transmembrane</keyword>
<comment type="subcellular location">
    <subcellularLocation>
        <location evidence="1">Cell membrane</location>
        <topology evidence="1">Multi-pass membrane protein</topology>
    </subcellularLocation>
</comment>
<dbReference type="RefSeq" id="WP_066919057.1">
    <property type="nucleotide sequence ID" value="NZ_BPQO01000024.1"/>
</dbReference>
<dbReference type="SUPFAM" id="SSF90123">
    <property type="entry name" value="ABC transporter transmembrane region"/>
    <property type="match status" value="1"/>
</dbReference>
<feature type="transmembrane region" description="Helical" evidence="8">
    <location>
        <begin position="12"/>
        <end position="30"/>
    </location>
</feature>
<keyword evidence="12" id="KW-1185">Reference proteome</keyword>
<dbReference type="SUPFAM" id="SSF52540">
    <property type="entry name" value="P-loop containing nucleoside triphosphate hydrolases"/>
    <property type="match status" value="1"/>
</dbReference>
<dbReference type="Proteomes" id="UP001055247">
    <property type="component" value="Unassembled WGS sequence"/>
</dbReference>
<sequence length="567" mass="60107">MGCIEPHARSILLYSILANILVIAPSLHMLQVYDRVLASRSIGTLVYLTLIVVGALVVWGLADAVRSQIAVRAAAKYTVSVAPKLFAKMAADPKAGAKSGKALRDLATARGFLGGRVFVSLFDLPFIPIYLLIMTVLHWSLGLLTVVGIGVLAALSGLNVAATERERERSRQAENDATAFAQGAFQRIDDLRAHGMLSTFLTIWGRKTALILKETEAAGAKSARYQAVGKTFRQALQVIMMAWGAFLVLHGDMSAGMIFMASMISGKAFTPIDQVIGGWEQISRGFAAIRDIEALTGPDKSIQARMSLPEPEGRLSLDAVAYAPDPGKPDRTLLANVNLRVAPGEVVLITGPTGVGKSTLIRIMVGAVPPTAGAVSVDDIGQDVWPSSQWGRIVGYMPQDIEFFPGTVAMNIARFDPEATEERIIAAAKGASVHDLIVGLPEGYRTLVGNQSFALSTGQKQRIALARALYGDPRVLVLDEPNASLDQPGERALLVAVAEARRRGASVVIAAHRTSILRVVNRAFTIADGTLQPLTIQAAPPAAPAEAGPEAARQAAPPAAGQTSRVA</sequence>
<dbReference type="InterPro" id="IPR010128">
    <property type="entry name" value="ATPase_T1SS_PrtD-like"/>
</dbReference>
<evidence type="ECO:0000313" key="11">
    <source>
        <dbReference type="EMBL" id="GJD91093.1"/>
    </source>
</evidence>
<evidence type="ECO:0000256" key="6">
    <source>
        <dbReference type="ARBA" id="ARBA00023136"/>
    </source>
</evidence>
<keyword evidence="6 8" id="KW-0472">Membrane</keyword>
<dbReference type="InterPro" id="IPR036640">
    <property type="entry name" value="ABC1_TM_sf"/>
</dbReference>
<dbReference type="PANTHER" id="PTHR24221:SF248">
    <property type="entry name" value="ABC TRANSPORTER TRANSMEMBRANE REGION"/>
    <property type="match status" value="1"/>
</dbReference>
<dbReference type="InterPro" id="IPR027417">
    <property type="entry name" value="P-loop_NTPase"/>
</dbReference>
<dbReference type="GO" id="GO:0016887">
    <property type="term" value="F:ATP hydrolysis activity"/>
    <property type="evidence" value="ECO:0007669"/>
    <property type="project" value="InterPro"/>
</dbReference>
<dbReference type="GO" id="GO:0030256">
    <property type="term" value="C:type I protein secretion system complex"/>
    <property type="evidence" value="ECO:0007669"/>
    <property type="project" value="InterPro"/>
</dbReference>
<feature type="transmembrane region" description="Helical" evidence="8">
    <location>
        <begin position="113"/>
        <end position="133"/>
    </location>
</feature>
<comment type="caution">
    <text evidence="11">The sequence shown here is derived from an EMBL/GenBank/DDBJ whole genome shotgun (WGS) entry which is preliminary data.</text>
</comment>
<dbReference type="GO" id="GO:0030253">
    <property type="term" value="P:protein secretion by the type I secretion system"/>
    <property type="evidence" value="ECO:0007669"/>
    <property type="project" value="InterPro"/>
</dbReference>
<accession>A0AAV4ZSL3</accession>
<dbReference type="EMBL" id="BPQO01000024">
    <property type="protein sequence ID" value="GJD91093.1"/>
    <property type="molecule type" value="Genomic_DNA"/>
</dbReference>
<feature type="transmembrane region" description="Helical" evidence="8">
    <location>
        <begin position="139"/>
        <end position="162"/>
    </location>
</feature>
<dbReference type="PROSITE" id="PS50929">
    <property type="entry name" value="ABC_TM1F"/>
    <property type="match status" value="1"/>
</dbReference>
<evidence type="ECO:0000259" key="10">
    <source>
        <dbReference type="PROSITE" id="PS50929"/>
    </source>
</evidence>
<dbReference type="InterPro" id="IPR003593">
    <property type="entry name" value="AAA+_ATPase"/>
</dbReference>
<evidence type="ECO:0000256" key="4">
    <source>
        <dbReference type="ARBA" id="ARBA00022840"/>
    </source>
</evidence>
<dbReference type="InterPro" id="IPR003439">
    <property type="entry name" value="ABC_transporter-like_ATP-bd"/>
</dbReference>
<evidence type="ECO:0000256" key="8">
    <source>
        <dbReference type="SAM" id="Phobius"/>
    </source>
</evidence>
<reference evidence="11" key="1">
    <citation type="journal article" date="2016" name="Front. Microbiol.">
        <title>Genome Sequence of the Piezophilic, Mesophilic Sulfate-Reducing Bacterium Desulfovibrio indicus J2T.</title>
        <authorList>
            <person name="Cao J."/>
            <person name="Maignien L."/>
            <person name="Shao Z."/>
            <person name="Alain K."/>
            <person name="Jebbar M."/>
        </authorList>
    </citation>
    <scope>NUCLEOTIDE SEQUENCE</scope>
    <source>
        <strain evidence="11">DSM 16372</strain>
    </source>
</reference>
<evidence type="ECO:0000256" key="5">
    <source>
        <dbReference type="ARBA" id="ARBA00022989"/>
    </source>
</evidence>
<feature type="domain" description="ABC transmembrane type-1" evidence="10">
    <location>
        <begin position="11"/>
        <end position="284"/>
    </location>
</feature>
<dbReference type="Gene3D" id="1.20.1560.10">
    <property type="entry name" value="ABC transporter type 1, transmembrane domain"/>
    <property type="match status" value="1"/>
</dbReference>
<dbReference type="Pfam" id="PF00005">
    <property type="entry name" value="ABC_tran"/>
    <property type="match status" value="1"/>
</dbReference>
<name>A0AAV4ZSL3_9HYPH</name>
<evidence type="ECO:0000256" key="3">
    <source>
        <dbReference type="ARBA" id="ARBA00022741"/>
    </source>
</evidence>
<dbReference type="GO" id="GO:0034040">
    <property type="term" value="F:ATPase-coupled lipid transmembrane transporter activity"/>
    <property type="evidence" value="ECO:0007669"/>
    <property type="project" value="TreeGrafter"/>
</dbReference>
<feature type="transmembrane region" description="Helical" evidence="8">
    <location>
        <begin position="240"/>
        <end position="264"/>
    </location>
</feature>
<dbReference type="GO" id="GO:0005886">
    <property type="term" value="C:plasma membrane"/>
    <property type="evidence" value="ECO:0007669"/>
    <property type="project" value="UniProtKB-SubCell"/>
</dbReference>
<evidence type="ECO:0000256" key="7">
    <source>
        <dbReference type="SAM" id="MobiDB-lite"/>
    </source>
</evidence>
<dbReference type="Pfam" id="PF00664">
    <property type="entry name" value="ABC_membrane"/>
    <property type="match status" value="1"/>
</dbReference>
<gene>
    <name evidence="11" type="primary">prsD_2</name>
    <name evidence="11" type="ORF">BHAOGJBA_4640</name>
</gene>
<dbReference type="AlphaFoldDB" id="A0AAV4ZSL3"/>
<organism evidence="11 12">
    <name type="scientific">Methylobacterium hispanicum</name>
    <dbReference type="NCBI Taxonomy" id="270350"/>
    <lineage>
        <taxon>Bacteria</taxon>
        <taxon>Pseudomonadati</taxon>
        <taxon>Pseudomonadota</taxon>
        <taxon>Alphaproteobacteria</taxon>
        <taxon>Hyphomicrobiales</taxon>
        <taxon>Methylobacteriaceae</taxon>
        <taxon>Methylobacterium</taxon>
    </lineage>
</organism>
<dbReference type="SMART" id="SM00382">
    <property type="entry name" value="AAA"/>
    <property type="match status" value="1"/>
</dbReference>
<evidence type="ECO:0000256" key="2">
    <source>
        <dbReference type="ARBA" id="ARBA00022692"/>
    </source>
</evidence>
<feature type="transmembrane region" description="Helical" evidence="8">
    <location>
        <begin position="42"/>
        <end position="62"/>
    </location>
</feature>
<dbReference type="InterPro" id="IPR039421">
    <property type="entry name" value="Type_1_exporter"/>
</dbReference>
<dbReference type="InterPro" id="IPR011527">
    <property type="entry name" value="ABC1_TM_dom"/>
</dbReference>
<keyword evidence="5 8" id="KW-1133">Transmembrane helix</keyword>
<protein>
    <submittedName>
        <fullName evidence="11">Type I secretion system ATP-binding protein PrsD</fullName>
    </submittedName>
</protein>
<evidence type="ECO:0000259" key="9">
    <source>
        <dbReference type="PROSITE" id="PS50893"/>
    </source>
</evidence>
<feature type="domain" description="ABC transporter" evidence="9">
    <location>
        <begin position="315"/>
        <end position="553"/>
    </location>
</feature>
<dbReference type="PANTHER" id="PTHR24221">
    <property type="entry name" value="ATP-BINDING CASSETTE SUB-FAMILY B"/>
    <property type="match status" value="1"/>
</dbReference>